<gene>
    <name evidence="2" type="ORF">FCC1311_042462</name>
</gene>
<organism evidence="2 3">
    <name type="scientific">Hondaea fermentalgiana</name>
    <dbReference type="NCBI Taxonomy" id="2315210"/>
    <lineage>
        <taxon>Eukaryota</taxon>
        <taxon>Sar</taxon>
        <taxon>Stramenopiles</taxon>
        <taxon>Bigyra</taxon>
        <taxon>Labyrinthulomycetes</taxon>
        <taxon>Thraustochytrida</taxon>
        <taxon>Thraustochytriidae</taxon>
        <taxon>Hondaea</taxon>
    </lineage>
</organism>
<feature type="coiled-coil region" evidence="1">
    <location>
        <begin position="135"/>
        <end position="206"/>
    </location>
</feature>
<reference evidence="2 3" key="1">
    <citation type="submission" date="2017-12" db="EMBL/GenBank/DDBJ databases">
        <title>Sequencing, de novo assembly and annotation of complete genome of a new Thraustochytrid species, strain FCC1311.</title>
        <authorList>
            <person name="Sedici K."/>
            <person name="Godart F."/>
            <person name="Aiese Cigliano R."/>
            <person name="Sanseverino W."/>
            <person name="Barakat M."/>
            <person name="Ortet P."/>
            <person name="Marechal E."/>
            <person name="Cagnac O."/>
            <person name="Amato A."/>
        </authorList>
    </citation>
    <scope>NUCLEOTIDE SEQUENCE [LARGE SCALE GENOMIC DNA]</scope>
</reference>
<sequence>MALERALEEAQRKMSGFVRAEAGFHAELLPTWGGNAKDILDQPKCWSIANATGQSANVLDEDEVRERYAAGAVKRVEKRFEELRQDPGRHHALLQKIARVRREQRPTLAYGRSHVVENKWLCDDRETCIAHWRELADLRARIVNAESKRDKIQLLALWPSPPEENQSAERRLARISDRAAETADRIEDARRRRDELEIEREQELMYLTNRREVTADLKKRVERAMRLREALCKLVVMAKAGSALSSRLSATQMENIERRRMVLAAAAIQRRWKDTKASAVGAQYRNAVRVVRRFAVRSAAIRRRRKTEDAANMIYWFLTAYENANFQMVMRNYRYRVVNCQRYFRSETSLLSGVAAQLSEQASTRSTLCNTSAGALAAAMDLGMHVPRKVPKEIRRRIIKEHLEQLRAQFKEQWKKFCRSRNNVAAEARFVTVEDVRTAVQAVSPTELDSMLAKRGEDSEAEQRPPLFKVFSNTTEKVMLDLIERGRAIVEDQFLDVLSEEP</sequence>
<keyword evidence="3" id="KW-1185">Reference proteome</keyword>
<evidence type="ECO:0000313" key="3">
    <source>
        <dbReference type="Proteomes" id="UP000241890"/>
    </source>
</evidence>
<comment type="caution">
    <text evidence="2">The sequence shown here is derived from an EMBL/GenBank/DDBJ whole genome shotgun (WGS) entry which is preliminary data.</text>
</comment>
<accession>A0A2R5GHA0</accession>
<dbReference type="EMBL" id="BEYU01000038">
    <property type="protein sequence ID" value="GBG28023.1"/>
    <property type="molecule type" value="Genomic_DNA"/>
</dbReference>
<evidence type="ECO:0000256" key="1">
    <source>
        <dbReference type="SAM" id="Coils"/>
    </source>
</evidence>
<dbReference type="Proteomes" id="UP000241890">
    <property type="component" value="Unassembled WGS sequence"/>
</dbReference>
<evidence type="ECO:0000313" key="2">
    <source>
        <dbReference type="EMBL" id="GBG28023.1"/>
    </source>
</evidence>
<dbReference type="InParanoid" id="A0A2R5GHA0"/>
<name>A0A2R5GHA0_9STRA</name>
<dbReference type="AlphaFoldDB" id="A0A2R5GHA0"/>
<keyword evidence="1" id="KW-0175">Coiled coil</keyword>
<proteinExistence type="predicted"/>
<protein>
    <submittedName>
        <fullName evidence="2">Uncharacterized protein</fullName>
    </submittedName>
</protein>